<reference evidence="1" key="1">
    <citation type="submission" date="2019-12" db="EMBL/GenBank/DDBJ databases">
        <title>Complete sequence of Tn6502.</title>
        <authorList>
            <person name="Zhou D."/>
        </authorList>
    </citation>
    <scope>NUCLEOTIDE SEQUENCE</scope>
    <source>
        <strain evidence="1">N201205880</strain>
        <plasmid evidence="1">p205880-2FIIK</plasmid>
    </source>
</reference>
<sequence>MYWPRFQRHAVERQERVALRKTRGRSRMLTFFARLEPCLIGIEACGSSHYWARELTRLGHTVRIIPPQFVRPYLK</sequence>
<accession>A0A6H0AB89</accession>
<proteinExistence type="predicted"/>
<dbReference type="AlphaFoldDB" id="A0A6H0AB89"/>
<keyword evidence="1" id="KW-0614">Plasmid</keyword>
<organism evidence="1">
    <name type="scientific">Klebsiella pneumoniae</name>
    <dbReference type="NCBI Taxonomy" id="573"/>
    <lineage>
        <taxon>Bacteria</taxon>
        <taxon>Pseudomonadati</taxon>
        <taxon>Pseudomonadota</taxon>
        <taxon>Gammaproteobacteria</taxon>
        <taxon>Enterobacterales</taxon>
        <taxon>Enterobacteriaceae</taxon>
        <taxon>Klebsiella/Raoultella group</taxon>
        <taxon>Klebsiella</taxon>
        <taxon>Klebsiella pneumoniae complex</taxon>
    </lineage>
</organism>
<evidence type="ECO:0000313" key="1">
    <source>
        <dbReference type="EMBL" id="QIS36878.1"/>
    </source>
</evidence>
<dbReference type="EMBL" id="MN824002">
    <property type="protein sequence ID" value="QIS36878.1"/>
    <property type="molecule type" value="Genomic_DNA"/>
</dbReference>
<protein>
    <submittedName>
        <fullName evidence="1">Mobile element protein</fullName>
    </submittedName>
</protein>
<name>A0A6H0AB89_KLEPN</name>
<geneLocation type="plasmid" evidence="1">
    <name>p205880-2FIIK</name>
</geneLocation>